<evidence type="ECO:0000256" key="3">
    <source>
        <dbReference type="ARBA" id="ARBA00023055"/>
    </source>
</evidence>
<reference evidence="8" key="1">
    <citation type="journal article" date="2013" name="Nature">
        <title>Pan genome of the phytoplankton Emiliania underpins its global distribution.</title>
        <authorList>
            <person name="Read B.A."/>
            <person name="Kegel J."/>
            <person name="Klute M.J."/>
            <person name="Kuo A."/>
            <person name="Lefebvre S.C."/>
            <person name="Maumus F."/>
            <person name="Mayer C."/>
            <person name="Miller J."/>
            <person name="Monier A."/>
            <person name="Salamov A."/>
            <person name="Young J."/>
            <person name="Aguilar M."/>
            <person name="Claverie J.M."/>
            <person name="Frickenhaus S."/>
            <person name="Gonzalez K."/>
            <person name="Herman E.K."/>
            <person name="Lin Y.C."/>
            <person name="Napier J."/>
            <person name="Ogata H."/>
            <person name="Sarno A.F."/>
            <person name="Shmutz J."/>
            <person name="Schroeder D."/>
            <person name="de Vargas C."/>
            <person name="Verret F."/>
            <person name="von Dassow P."/>
            <person name="Valentin K."/>
            <person name="Van de Peer Y."/>
            <person name="Wheeler G."/>
            <person name="Dacks J.B."/>
            <person name="Delwiche C.F."/>
            <person name="Dyhrman S.T."/>
            <person name="Glockner G."/>
            <person name="John U."/>
            <person name="Richards T."/>
            <person name="Worden A.Z."/>
            <person name="Zhang X."/>
            <person name="Grigoriev I.V."/>
            <person name="Allen A.E."/>
            <person name="Bidle K."/>
            <person name="Borodovsky M."/>
            <person name="Bowler C."/>
            <person name="Brownlee C."/>
            <person name="Cock J.M."/>
            <person name="Elias M."/>
            <person name="Gladyshev V.N."/>
            <person name="Groth M."/>
            <person name="Guda C."/>
            <person name="Hadaegh A."/>
            <person name="Iglesias-Rodriguez M.D."/>
            <person name="Jenkins J."/>
            <person name="Jones B.M."/>
            <person name="Lawson T."/>
            <person name="Leese F."/>
            <person name="Lindquist E."/>
            <person name="Lobanov A."/>
            <person name="Lomsadze A."/>
            <person name="Malik S.B."/>
            <person name="Marsh M.E."/>
            <person name="Mackinder L."/>
            <person name="Mock T."/>
            <person name="Mueller-Roeber B."/>
            <person name="Pagarete A."/>
            <person name="Parker M."/>
            <person name="Probert I."/>
            <person name="Quesneville H."/>
            <person name="Raines C."/>
            <person name="Rensing S.A."/>
            <person name="Riano-Pachon D.M."/>
            <person name="Richier S."/>
            <person name="Rokitta S."/>
            <person name="Shiraiwa Y."/>
            <person name="Soanes D.M."/>
            <person name="van der Giezen M."/>
            <person name="Wahlund T.M."/>
            <person name="Williams B."/>
            <person name="Wilson W."/>
            <person name="Wolfe G."/>
            <person name="Wurch L.L."/>
        </authorList>
    </citation>
    <scope>NUCLEOTIDE SEQUENCE</scope>
</reference>
<evidence type="ECO:0000313" key="7">
    <source>
        <dbReference type="EnsemblProtists" id="EOD14033"/>
    </source>
</evidence>
<sequence>MFESIALSVLERVLGQYVEDIDRNSLKVAVWKGHITLERLKLRREALYAWGLPLDIKAGYIERAELQLPWNRLGSEPVTITLDGIYLVASPVDESRSDEGAKREWRWARKQARIDHLSAQRSTAEGGKRASETEAEADGGGAGQGGRLSLLTRIVNNVQLSFRSVHVRYEDALNSTAPFALGATLAELSVYSADERGERAYNADGSVQYKVAALRCLAVYHHCACDRVLQPDATLDAAARWLRGLAATTVSLSALEVRLAEQQLRDCSRLAEFVHRFQASALSGGTSSAADNDALLRPIVGGPSARSAWRLALRRIVAEGRRQRGWRLGAGFFEARREVRLRYVGLYKREQGASPELEPSEARELRALERDQLSPASLENAPAVVDGELEVEGTPLSSEQREQLAALLAGTPPPEEEAAEDGDAGSVEYELRARLDELSLVLVEAAPPESEGGAAASASVARLTLSRLHAASLYAGTLVEGSLAGVELTDCTAAFGSFGAAVLQPVDQRLEVTVATPLELVHNARLLDRVRRFLDVLGESERAELAQLVRQQAESLREVTLESVILSPSKASLRAAPERAHYLVYELGVDVGLQRCILPPSSHAFNHVVVSGSPSPKRGWAGEESRGVPNGKLRIGSLSEASSQSLHLQLSPEQLRMAAAILESLQSGTAEPAGEAGVPAALAAEGADLPAGAQPLATIERTRARFLVQRVRLSLVGREGAPLASLHAGGIELTAHRDVAGQGAHFRLDELYVDDRTAADPLRSRLVESNPSRASAGGGPEESSLVQLQYLRSAAGAADELHALSVSLNVQGGAAQQLGVFAMRELVTEVSFLPEGGMSVSGQLGNLTVQDTSTVAGGEYEMLGLREGAQSLLTFDSVRVSYWHPAVMRIVGYLQEGVLGALMSATASTVVQVARSVLADGAEDASAIALDIEVGSPLVLLPFEPDSSDGLRGDLGSIAVHNSLERRTAAGPGGGGAELLDCIVVAIERMQLSALLPEGEGALEATGGLSQMIEDVSLRLSVERGVGASAGRATLISGSGSELVCTCSKAQMDLVLPAVELALEDGGGPLLLAWMGGVRIGARQSADSAVYSVSSAALAVQDCRGDGYPSGRGTRPADSTGSRLKRLLWSDPAAEPAAASSAQLSVSHSVERLPGRGHEAATRVSESGVHITYAASAFRAAADFFSRSEGGGDGLLSAEEEAEALARPLSGPIGAVASPMVSPMVERLVSLPEEEEVADLGRRVFLPRDPSLDSTGGIALRGAASGAGAARRRASAICVKRRGSGRDVQVDADALDVQLLVCDAVGEQTTTVLAPTQMSLRFSGGPRRSELARCGGRRRGRPATPPDSAAATLSRGAAAGVQLAVSAELESLRVVAINDLHGRAEPLAALTLTSVVASCAGSDAKLVVACSACAQMHLHNPRLVAWEPLWEPWRFHVRGKLSPSDEPPFTEVKVHADEACNINISLSMCELVSGTTLTLIDDITGVAQPLVCDLRLRPDGCREARLLSDPLPRRPELLRGASATARAVRLLSDTTLHNQTADLLEAVHPLPAGAMLPLPLRPDRASYRLHLRPMDGGHAWSPACQAPTIPTLPGTDQSGLGRLLLTAASRAPQLPGYDGAADAGALHAPLECASEEPGADADGRHGAAWHCGACEVHVRAPLQLGSPAVGPARFEYQWLGGILRGELPSGGRRLVHTFAPATAVSLSVSIEGYRPSERVLAPHTALEGVLCEEVPVYDGRHSRLPLSIGYERLHGCVHALSLVAPCWVSNCTGLPLLLREHGAREAYCGDEPAVVCETVSENQRRRTAFNSFSADGLFPTDFAGAFSDERLSRRHSGLADLWLPTGWLWMEDWRLKGGKTGSVTEQGWEYAKGWSGAWSPQCTPKTGVRRRLWTRRRVRLSGLTRHLLGGMSENAVRRLSLAELQQVMQTLGEPAQRGADELRQYCMELRARAQERGGAEPDEAAGAAAAPVMPPVTARKRLELRLPGSCWSSAVSLEAAGTSGLLELPAGRGGGSAPSDGGPPRAYQLALGVTSAPGESCRSKMLVVEHRTTLLNRLDRPVGYVHHGKGGHTAALLRPGERAPFHWQDEPGLARLLSVCLLDAGADAASLAECDWSNALPIDSVGEPVPGSELNLVCRLSNRRTVLFLSVDVQLLSGASMLVVFSERTAELAPYRVDNLSALPLLISQSPCAALQQPRVVQEVLPASRAPFAWEQAVVAAPTLDLHVGRSVRKVCLDDLQRSGTIPCADPRASGAPHEPSSVIAAPRSAFGDGAGEWNGYRDVRLESLHEGVATTRLPGSIARAEVRARHSQREGRFGWHGDELWTADGLRATFRVFFVRWGLEVDLDSRGMRRSEVDLRHAVAHAAVQSQRSASDGSFGWSDSTLWVDEGLRARFAVTLQRDALPGSRPPLELRYRMVADGPVKVLQVMPAPSAAASGEVPSLPVLASEEDDGKLRLSVHVSLACLGVSLIADGCEELLYLSLVDPVVSYRASSGRDFLSAQVRHLQVDNQLQAASFPVLLQPSFSAEEAQQAVRPHSLELLVQRRIGAAQVLYYETVSLRLQTLELMVDTVLVRTLFLFVLSTYLDLAKMATAVVEATTRGQPRRADAVVPPKVYLRWLNLQPLRLHLSCRSVAGGRRREAAVLENAPASAVGVLNSVSAVLSNIDSAPLQLKALVLDNTFAPVGTLAQAIGDSYREQLLQQLYKLLLSVELLGNPRGLFQHLATGVTDAFYEPLNGIMRGPDDSLANNLTYGLSDSVQQQEGPRNIGEGLLQTAESVSGGLRQRAATAKTGGRAERSRGLCAQRGGFGGFFKGVAQGAVGLVVKPAVGVADGITAAAEGLKSQTTVLRGLTRRRRQPRTFGLWGELRLFSNADARIQRALYDAVTGRGVRSLASGRFCSQVPCASPPQAEISLVVTTGHAILLSVSGEGGAGSSSSGGGGGGAPATALVWSEPLSQIAVWECVERSHELALHLRSGEVRRARFPSAAARAKAVRLIEQAVKLDESSTSRAPRR</sequence>
<feature type="domain" description="Vacuolar protein sorting-associated protein 13 VPS13 adaptor binding" evidence="6">
    <location>
        <begin position="1979"/>
        <end position="2215"/>
    </location>
</feature>
<evidence type="ECO:0000256" key="1">
    <source>
        <dbReference type="ARBA" id="ARBA00006545"/>
    </source>
</evidence>
<dbReference type="eggNOG" id="KOG1809">
    <property type="taxonomic scope" value="Eukaryota"/>
</dbReference>
<dbReference type="KEGG" id="ehx:EMIHUDRAFT_451837"/>
<comment type="similarity">
    <text evidence="1">Belongs to the VPS13 family.</text>
</comment>
<keyword evidence="2" id="KW-0813">Transport</keyword>
<dbReference type="EnsemblProtists" id="EOD14033">
    <property type="protein sequence ID" value="EOD14033"/>
    <property type="gene ID" value="EMIHUDRAFT_451837"/>
</dbReference>
<evidence type="ECO:0008006" key="9">
    <source>
        <dbReference type="Google" id="ProtNLM"/>
    </source>
</evidence>
<name>A0A0D3IRZ8_EMIH1</name>
<dbReference type="Pfam" id="PF12624">
    <property type="entry name" value="VPS13_N"/>
    <property type="match status" value="1"/>
</dbReference>
<accession>A0A0D3IRZ8</accession>
<reference evidence="7" key="2">
    <citation type="submission" date="2024-10" db="UniProtKB">
        <authorList>
            <consortium name="EnsemblProtists"/>
        </authorList>
    </citation>
    <scope>IDENTIFICATION</scope>
</reference>
<evidence type="ECO:0000313" key="8">
    <source>
        <dbReference type="Proteomes" id="UP000013827"/>
    </source>
</evidence>
<dbReference type="Proteomes" id="UP000013827">
    <property type="component" value="Unassembled WGS sequence"/>
</dbReference>
<dbReference type="GeneID" id="17260174"/>
<dbReference type="Pfam" id="PF25036">
    <property type="entry name" value="VPS13_VAB"/>
    <property type="match status" value="1"/>
</dbReference>
<feature type="region of interest" description="Disordered" evidence="4">
    <location>
        <begin position="1323"/>
        <end position="1351"/>
    </location>
</feature>
<evidence type="ECO:0000256" key="2">
    <source>
        <dbReference type="ARBA" id="ARBA00022448"/>
    </source>
</evidence>
<dbReference type="InterPro" id="IPR026847">
    <property type="entry name" value="VPS13"/>
</dbReference>
<dbReference type="PaxDb" id="2903-EOD14033"/>
<dbReference type="GO" id="GO:0045053">
    <property type="term" value="P:protein retention in Golgi apparatus"/>
    <property type="evidence" value="ECO:0007669"/>
    <property type="project" value="TreeGrafter"/>
</dbReference>
<feature type="domain" description="Chorein N-terminal" evidence="5">
    <location>
        <begin position="1"/>
        <end position="225"/>
    </location>
</feature>
<proteinExistence type="inferred from homology"/>
<dbReference type="PANTHER" id="PTHR16166:SF93">
    <property type="entry name" value="INTERMEMBRANE LIPID TRANSFER PROTEIN VPS13"/>
    <property type="match status" value="1"/>
</dbReference>
<organism evidence="7 8">
    <name type="scientific">Emiliania huxleyi (strain CCMP1516)</name>
    <dbReference type="NCBI Taxonomy" id="280463"/>
    <lineage>
        <taxon>Eukaryota</taxon>
        <taxon>Haptista</taxon>
        <taxon>Haptophyta</taxon>
        <taxon>Prymnesiophyceae</taxon>
        <taxon>Isochrysidales</taxon>
        <taxon>Noelaerhabdaceae</taxon>
        <taxon>Emiliania</taxon>
    </lineage>
</organism>
<dbReference type="eggNOG" id="KOG1796">
    <property type="taxonomic scope" value="Eukaryota"/>
</dbReference>
<keyword evidence="3" id="KW-0445">Lipid transport</keyword>
<evidence type="ECO:0000259" key="6">
    <source>
        <dbReference type="Pfam" id="PF25036"/>
    </source>
</evidence>
<protein>
    <recommendedName>
        <fullName evidence="9">Peroxin/Ferlin domain-containing protein</fullName>
    </recommendedName>
</protein>
<dbReference type="HOGENOM" id="CLU_226048_0_0_1"/>
<dbReference type="PANTHER" id="PTHR16166">
    <property type="entry name" value="VACUOLAR PROTEIN SORTING-ASSOCIATED PROTEIN VPS13"/>
    <property type="match status" value="1"/>
</dbReference>
<feature type="region of interest" description="Disordered" evidence="4">
    <location>
        <begin position="116"/>
        <end position="143"/>
    </location>
</feature>
<evidence type="ECO:0000256" key="4">
    <source>
        <dbReference type="SAM" id="MobiDB-lite"/>
    </source>
</evidence>
<dbReference type="GO" id="GO:0006869">
    <property type="term" value="P:lipid transport"/>
    <property type="evidence" value="ECO:0007669"/>
    <property type="project" value="UniProtKB-KW"/>
</dbReference>
<dbReference type="GO" id="GO:0006623">
    <property type="term" value="P:protein targeting to vacuole"/>
    <property type="evidence" value="ECO:0007669"/>
    <property type="project" value="TreeGrafter"/>
</dbReference>
<dbReference type="InterPro" id="IPR009543">
    <property type="entry name" value="VPS13_VAB"/>
</dbReference>
<evidence type="ECO:0000259" key="5">
    <source>
        <dbReference type="Pfam" id="PF12624"/>
    </source>
</evidence>
<dbReference type="RefSeq" id="XP_005766462.1">
    <property type="nucleotide sequence ID" value="XM_005766405.1"/>
</dbReference>
<dbReference type="InterPro" id="IPR026854">
    <property type="entry name" value="VPS13_N"/>
</dbReference>
<keyword evidence="8" id="KW-1185">Reference proteome</keyword>